<gene>
    <name evidence="1" type="ORF">ES677_15145</name>
</gene>
<keyword evidence="2" id="KW-1185">Reference proteome</keyword>
<dbReference type="Proteomes" id="UP000323621">
    <property type="component" value="Unassembled WGS sequence"/>
</dbReference>
<protein>
    <submittedName>
        <fullName evidence="1">Uncharacterized protein</fullName>
    </submittedName>
</protein>
<comment type="caution">
    <text evidence="1">The sequence shown here is derived from an EMBL/GenBank/DDBJ whole genome shotgun (WGS) entry which is preliminary data.</text>
</comment>
<organism evidence="1 2">
    <name type="scientific">Bizionia gelidisalsuginis</name>
    <dbReference type="NCBI Taxonomy" id="291188"/>
    <lineage>
        <taxon>Bacteria</taxon>
        <taxon>Pseudomonadati</taxon>
        <taxon>Bacteroidota</taxon>
        <taxon>Flavobacteriia</taxon>
        <taxon>Flavobacteriales</taxon>
        <taxon>Flavobacteriaceae</taxon>
        <taxon>Bizionia</taxon>
    </lineage>
</organism>
<evidence type="ECO:0000313" key="2">
    <source>
        <dbReference type="Proteomes" id="UP000323621"/>
    </source>
</evidence>
<name>A0ABY3M6Q1_9FLAO</name>
<evidence type="ECO:0000313" key="1">
    <source>
        <dbReference type="EMBL" id="TYC07294.1"/>
    </source>
</evidence>
<reference evidence="1 2" key="1">
    <citation type="submission" date="2019-08" db="EMBL/GenBank/DDBJ databases">
        <title>Genomes of Antarctic Bizionia species.</title>
        <authorList>
            <person name="Bowman J.P."/>
        </authorList>
    </citation>
    <scope>NUCLEOTIDE SEQUENCE [LARGE SCALE GENOMIC DNA]</scope>
    <source>
        <strain evidence="1 2">IC164</strain>
    </source>
</reference>
<dbReference type="RefSeq" id="WP_148381727.1">
    <property type="nucleotide sequence ID" value="NZ_VSKN01000082.1"/>
</dbReference>
<dbReference type="EMBL" id="VSKN01000082">
    <property type="protein sequence ID" value="TYC07294.1"/>
    <property type="molecule type" value="Genomic_DNA"/>
</dbReference>
<accession>A0ABY3M6Q1</accession>
<sequence>MNIERPFKIDLNKKDLTAEISLPKTLYSGEQLVDIHIAPTIVKLEKGNDGRKPVLPFDEKMFTDDIYKKFNRLTYSIGKLNRLAELIYDKLKRTILLYLAVNELEKLTERNKKCKNLKEYNFKKDLTFGQLRNVFSCIIKTDSEFEQFSELDSAEKRNKFSILFDNYIVDRDCYTHGILSFLYPEFEPILKVKPPGSEEHYVGLTEKILRDNLLTYKKIDGILSEINQVWQEKR</sequence>
<proteinExistence type="predicted"/>